<feature type="domain" description="PTS EIIA type-2" evidence="1">
    <location>
        <begin position="5"/>
        <end position="150"/>
    </location>
</feature>
<dbReference type="GO" id="GO:0009401">
    <property type="term" value="P:phosphoenolpyruvate-dependent sugar phosphotransferase system"/>
    <property type="evidence" value="ECO:0007669"/>
    <property type="project" value="InterPro"/>
</dbReference>
<evidence type="ECO:0000313" key="3">
    <source>
        <dbReference type="Proteomes" id="UP000469421"/>
    </source>
</evidence>
<sequence>MRVREILTEARTHSGVQASSKKQLLDQVAQLAAAGCDTLNEQEVFDALVAREKLGSTGIGEGIAIPHCRLGHCQQPVGLLLKLDTPIDFDAVDGRPVDLVFVLLVPQENPEQHLKTLSHLATLFNDDDYRNELRSSQDTHKLYLTAVESEAELRLAS</sequence>
<dbReference type="InterPro" id="IPR016152">
    <property type="entry name" value="PTrfase/Anion_transptr"/>
</dbReference>
<dbReference type="PANTHER" id="PTHR47738">
    <property type="entry name" value="PTS SYSTEM FRUCTOSE-LIKE EIIA COMPONENT-RELATED"/>
    <property type="match status" value="1"/>
</dbReference>
<keyword evidence="3" id="KW-1185">Reference proteome</keyword>
<dbReference type="GO" id="GO:0030295">
    <property type="term" value="F:protein kinase activator activity"/>
    <property type="evidence" value="ECO:0007669"/>
    <property type="project" value="TreeGrafter"/>
</dbReference>
<comment type="caution">
    <text evidence="2">The sequence shown here is derived from an EMBL/GenBank/DDBJ whole genome shotgun (WGS) entry which is preliminary data.</text>
</comment>
<organism evidence="2 3">
    <name type="scientific">Alcanivorax sediminis</name>
    <dbReference type="NCBI Taxonomy" id="2663008"/>
    <lineage>
        <taxon>Bacteria</taxon>
        <taxon>Pseudomonadati</taxon>
        <taxon>Pseudomonadota</taxon>
        <taxon>Gammaproteobacteria</taxon>
        <taxon>Oceanospirillales</taxon>
        <taxon>Alcanivoracaceae</taxon>
        <taxon>Alcanivorax</taxon>
    </lineage>
</organism>
<protein>
    <submittedName>
        <fullName evidence="2">PTS IIA-like nitrogen regulatory protein PtsN</fullName>
    </submittedName>
</protein>
<dbReference type="NCBIfam" id="TIGR01419">
    <property type="entry name" value="nitro_reg_IIA"/>
    <property type="match status" value="1"/>
</dbReference>
<name>A0A6N7LWX0_9GAMM</name>
<dbReference type="InterPro" id="IPR051541">
    <property type="entry name" value="PTS_SugarTrans_NitroReg"/>
</dbReference>
<gene>
    <name evidence="2" type="primary">ptsN</name>
    <name evidence="2" type="ORF">GFN93_16890</name>
</gene>
<evidence type="ECO:0000259" key="1">
    <source>
        <dbReference type="PROSITE" id="PS51094"/>
    </source>
</evidence>
<dbReference type="PROSITE" id="PS51094">
    <property type="entry name" value="PTS_EIIA_TYPE_2"/>
    <property type="match status" value="1"/>
</dbReference>
<dbReference type="SUPFAM" id="SSF55804">
    <property type="entry name" value="Phoshotransferase/anion transport protein"/>
    <property type="match status" value="1"/>
</dbReference>
<dbReference type="RefSeq" id="WP_153502472.1">
    <property type="nucleotide sequence ID" value="NZ_JBMZXE010000114.1"/>
</dbReference>
<dbReference type="Pfam" id="PF00359">
    <property type="entry name" value="PTS_EIIA_2"/>
    <property type="match status" value="1"/>
</dbReference>
<proteinExistence type="predicted"/>
<dbReference type="InterPro" id="IPR002178">
    <property type="entry name" value="PTS_EIIA_type-2_dom"/>
</dbReference>
<dbReference type="PANTHER" id="PTHR47738:SF1">
    <property type="entry name" value="NITROGEN REGULATORY PROTEIN"/>
    <property type="match status" value="1"/>
</dbReference>
<dbReference type="EMBL" id="WIRE01000004">
    <property type="protein sequence ID" value="MQX54922.1"/>
    <property type="molecule type" value="Genomic_DNA"/>
</dbReference>
<dbReference type="InterPro" id="IPR006320">
    <property type="entry name" value="PTS_Nitro_regul"/>
</dbReference>
<dbReference type="Proteomes" id="UP000469421">
    <property type="component" value="Unassembled WGS sequence"/>
</dbReference>
<dbReference type="GO" id="GO:0008982">
    <property type="term" value="F:protein-N(PI)-phosphohistidine-sugar phosphotransferase activity"/>
    <property type="evidence" value="ECO:0007669"/>
    <property type="project" value="InterPro"/>
</dbReference>
<evidence type="ECO:0000313" key="2">
    <source>
        <dbReference type="EMBL" id="MQX54922.1"/>
    </source>
</evidence>
<dbReference type="CDD" id="cd00211">
    <property type="entry name" value="PTS_IIA_fru"/>
    <property type="match status" value="1"/>
</dbReference>
<reference evidence="2 3" key="1">
    <citation type="submission" date="2019-10" db="EMBL/GenBank/DDBJ databases">
        <title>Alcanivorax sp.PA15-N-34 draft genome sequence.</title>
        <authorList>
            <person name="Liao X."/>
            <person name="Shao Z."/>
        </authorList>
    </citation>
    <scope>NUCLEOTIDE SEQUENCE [LARGE SCALE GENOMIC DNA]</scope>
    <source>
        <strain evidence="2 3">PA15-N-34</strain>
    </source>
</reference>
<accession>A0A6N7LWX0</accession>
<dbReference type="AlphaFoldDB" id="A0A6N7LWX0"/>
<dbReference type="Gene3D" id="3.40.930.10">
    <property type="entry name" value="Mannitol-specific EII, Chain A"/>
    <property type="match status" value="1"/>
</dbReference>